<keyword evidence="2" id="KW-1185">Reference proteome</keyword>
<dbReference type="Proteomes" id="UP001428774">
    <property type="component" value="Unassembled WGS sequence"/>
</dbReference>
<name>A0AAW9SWB2_9RHOB</name>
<dbReference type="SUPFAM" id="SSF53850">
    <property type="entry name" value="Periplasmic binding protein-like II"/>
    <property type="match status" value="1"/>
</dbReference>
<dbReference type="EMBL" id="JBDNCH010000004">
    <property type="protein sequence ID" value="MEN9063398.1"/>
    <property type="molecule type" value="Genomic_DNA"/>
</dbReference>
<dbReference type="AlphaFoldDB" id="A0AAW9SWB2"/>
<dbReference type="Gene3D" id="3.40.190.290">
    <property type="match status" value="1"/>
</dbReference>
<proteinExistence type="predicted"/>
<gene>
    <name evidence="1" type="ORF">ABFB10_22755</name>
</gene>
<organism evidence="1 2">
    <name type="scientific">Ponticoccus litoralis</name>
    <dbReference type="NCBI Taxonomy" id="422297"/>
    <lineage>
        <taxon>Bacteria</taxon>
        <taxon>Pseudomonadati</taxon>
        <taxon>Pseudomonadota</taxon>
        <taxon>Alphaproteobacteria</taxon>
        <taxon>Rhodobacterales</taxon>
        <taxon>Roseobacteraceae</taxon>
        <taxon>Ponticoccus</taxon>
    </lineage>
</organism>
<dbReference type="RefSeq" id="WP_347168482.1">
    <property type="nucleotide sequence ID" value="NZ_JBDNCH010000004.1"/>
</dbReference>
<evidence type="ECO:0008006" key="3">
    <source>
        <dbReference type="Google" id="ProtNLM"/>
    </source>
</evidence>
<protein>
    <recommendedName>
        <fullName evidence="3">LysR substrate binding domain-containing protein</fullName>
    </recommendedName>
</protein>
<evidence type="ECO:0000313" key="2">
    <source>
        <dbReference type="Proteomes" id="UP001428774"/>
    </source>
</evidence>
<accession>A0AAW9SWB2</accession>
<comment type="caution">
    <text evidence="1">The sequence shown here is derived from an EMBL/GenBank/DDBJ whole genome shotgun (WGS) entry which is preliminary data.</text>
</comment>
<reference evidence="1 2" key="1">
    <citation type="submission" date="2024-05" db="EMBL/GenBank/DDBJ databases">
        <title>Genome sequence of Ponticoccus litoralis KCCM 90028.</title>
        <authorList>
            <person name="Kim J.M."/>
            <person name="Lee J.K."/>
            <person name="Choi B.J."/>
            <person name="Bayburt H."/>
            <person name="Baek J.H."/>
            <person name="Jeon C.O."/>
        </authorList>
    </citation>
    <scope>NUCLEOTIDE SEQUENCE [LARGE SCALE GENOMIC DNA]</scope>
    <source>
        <strain evidence="1 2">KCCM 90028</strain>
    </source>
</reference>
<sequence>MITKQVGHLDISLFAARGYADRYGLPRTAEEARRHRAVGLLGITPTAVLTDKLFSADRHVFLSNSLLAVQQTIHAGMGIGPVVNRIGNSDDRLVPCLPEARLRKEIWLTAVPEIRENARYRAVFDFLEQQLKA</sequence>
<evidence type="ECO:0000313" key="1">
    <source>
        <dbReference type="EMBL" id="MEN9063398.1"/>
    </source>
</evidence>